<dbReference type="UniPathway" id="UPA00075">
    <property type="reaction ID" value="UER00335"/>
</dbReference>
<feature type="binding site" evidence="8">
    <location>
        <begin position="330"/>
        <end position="332"/>
    </location>
    <ligand>
        <name>GTP</name>
        <dbReference type="ChEBI" id="CHEBI:37565"/>
    </ligand>
</feature>
<dbReference type="PROSITE" id="PS00513">
    <property type="entry name" value="ADENYLOSUCCIN_SYN_2"/>
    <property type="match status" value="1"/>
</dbReference>
<dbReference type="FunFam" id="1.10.300.10:FF:000001">
    <property type="entry name" value="Adenylosuccinate synthetase"/>
    <property type="match status" value="1"/>
</dbReference>
<organism evidence="11 12">
    <name type="scientific">Sulfobacillus thermosulfidooxidans (strain DSM 9293 / VKM B-1269 / AT-1)</name>
    <dbReference type="NCBI Taxonomy" id="929705"/>
    <lineage>
        <taxon>Bacteria</taxon>
        <taxon>Bacillati</taxon>
        <taxon>Bacillota</taxon>
        <taxon>Clostridia</taxon>
        <taxon>Eubacteriales</taxon>
        <taxon>Clostridiales Family XVII. Incertae Sedis</taxon>
        <taxon>Sulfobacillus</taxon>
    </lineage>
</organism>
<dbReference type="GO" id="GO:0004019">
    <property type="term" value="F:adenylosuccinate synthase activity"/>
    <property type="evidence" value="ECO:0007669"/>
    <property type="project" value="UniProtKB-UniRule"/>
</dbReference>
<keyword evidence="5 8" id="KW-0658">Purine biosynthesis</keyword>
<comment type="pathway">
    <text evidence="8 10">Purine metabolism; AMP biosynthesis via de novo pathway; AMP from IMP: step 1/2.</text>
</comment>
<comment type="cofactor">
    <cofactor evidence="8">
        <name>Mg(2+)</name>
        <dbReference type="ChEBI" id="CHEBI:18420"/>
    </cofactor>
    <text evidence="8">Binds 1 Mg(2+) ion per subunit.</text>
</comment>
<feature type="binding site" evidence="8">
    <location>
        <position position="142"/>
    </location>
    <ligand>
        <name>IMP</name>
        <dbReference type="ChEBI" id="CHEBI:58053"/>
        <note>ligand shared between dimeric partners</note>
    </ligand>
</feature>
<feature type="binding site" evidence="8">
    <location>
        <begin position="412"/>
        <end position="414"/>
    </location>
    <ligand>
        <name>GTP</name>
        <dbReference type="ChEBI" id="CHEBI:37565"/>
    </ligand>
</feature>
<dbReference type="Gene3D" id="3.90.170.10">
    <property type="entry name" value="Adenylosuccinate Synthetase, subunit A, domain 3"/>
    <property type="match status" value="1"/>
</dbReference>
<dbReference type="HAMAP" id="MF_00011">
    <property type="entry name" value="Adenylosucc_synth"/>
    <property type="match status" value="1"/>
</dbReference>
<comment type="function">
    <text evidence="8">Plays an important role in the de novo pathway of purine nucleotide biosynthesis. Catalyzes the first committed step in the biosynthesis of AMP from IMP.</text>
</comment>
<keyword evidence="8" id="KW-0963">Cytoplasm</keyword>
<feature type="binding site" description="in other chain" evidence="8">
    <location>
        <begin position="38"/>
        <end position="41"/>
    </location>
    <ligand>
        <name>IMP</name>
        <dbReference type="ChEBI" id="CHEBI:58053"/>
        <note>ligand shared between dimeric partners</note>
    </ligand>
</feature>
<feature type="binding site" evidence="8">
    <location>
        <begin position="12"/>
        <end position="18"/>
    </location>
    <ligand>
        <name>GTP</name>
        <dbReference type="ChEBI" id="CHEBI:37565"/>
    </ligand>
</feature>
<dbReference type="InterPro" id="IPR042111">
    <property type="entry name" value="Adenylosuccinate_synth_dom3"/>
</dbReference>
<dbReference type="Gene3D" id="1.10.300.10">
    <property type="entry name" value="Adenylosuccinate Synthetase, subunit A, domain 2"/>
    <property type="match status" value="1"/>
</dbReference>
<evidence type="ECO:0000256" key="8">
    <source>
        <dbReference type="HAMAP-Rule" id="MF_00011"/>
    </source>
</evidence>
<dbReference type="Pfam" id="PF00709">
    <property type="entry name" value="Adenylsucc_synt"/>
    <property type="match status" value="1"/>
</dbReference>
<dbReference type="SUPFAM" id="SSF52540">
    <property type="entry name" value="P-loop containing nucleoside triphosphate hydrolases"/>
    <property type="match status" value="1"/>
</dbReference>
<dbReference type="InterPro" id="IPR042109">
    <property type="entry name" value="Adenylosuccinate_synth_dom1"/>
</dbReference>
<keyword evidence="12" id="KW-1185">Reference proteome</keyword>
<gene>
    <name evidence="8" type="primary">purA</name>
    <name evidence="11" type="ORF">SAMN00768000_1125</name>
</gene>
<accession>A0A1W1WB33</accession>
<evidence type="ECO:0000256" key="7">
    <source>
        <dbReference type="ARBA" id="ARBA00023134"/>
    </source>
</evidence>
<proteinExistence type="inferred from homology"/>
<feature type="active site" evidence="9">
    <location>
        <position position="139"/>
    </location>
</feature>
<dbReference type="InterPro" id="IPR018220">
    <property type="entry name" value="Adenylosuccin_syn_GTP-bd"/>
</dbReference>
<evidence type="ECO:0000313" key="11">
    <source>
        <dbReference type="EMBL" id="SMC03508.1"/>
    </source>
</evidence>
<keyword evidence="6 8" id="KW-0460">Magnesium</keyword>
<keyword evidence="3 8" id="KW-0479">Metal-binding</keyword>
<feature type="binding site" description="in other chain" evidence="8">
    <location>
        <position position="128"/>
    </location>
    <ligand>
        <name>IMP</name>
        <dbReference type="ChEBI" id="CHEBI:58053"/>
        <note>ligand shared between dimeric partners</note>
    </ligand>
</feature>
<keyword evidence="4 8" id="KW-0547">Nucleotide-binding</keyword>
<comment type="catalytic activity">
    <reaction evidence="8 10">
        <text>IMP + L-aspartate + GTP = N(6)-(1,2-dicarboxyethyl)-AMP + GDP + phosphate + 2 H(+)</text>
        <dbReference type="Rhea" id="RHEA:15753"/>
        <dbReference type="ChEBI" id="CHEBI:15378"/>
        <dbReference type="ChEBI" id="CHEBI:29991"/>
        <dbReference type="ChEBI" id="CHEBI:37565"/>
        <dbReference type="ChEBI" id="CHEBI:43474"/>
        <dbReference type="ChEBI" id="CHEBI:57567"/>
        <dbReference type="ChEBI" id="CHEBI:58053"/>
        <dbReference type="ChEBI" id="CHEBI:58189"/>
        <dbReference type="EC" id="6.3.4.4"/>
    </reaction>
</comment>
<dbReference type="GO" id="GO:0044208">
    <property type="term" value="P:'de novo' AMP biosynthetic process"/>
    <property type="evidence" value="ECO:0007669"/>
    <property type="project" value="UniProtKB-UniRule"/>
</dbReference>
<dbReference type="FunFam" id="3.90.170.10:FF:000001">
    <property type="entry name" value="Adenylosuccinate synthetase"/>
    <property type="match status" value="1"/>
</dbReference>
<dbReference type="InterPro" id="IPR027417">
    <property type="entry name" value="P-loop_NTPase"/>
</dbReference>
<feature type="binding site" evidence="8">
    <location>
        <begin position="298"/>
        <end position="304"/>
    </location>
    <ligand>
        <name>substrate</name>
    </ligand>
</feature>
<feature type="binding site" description="in other chain" evidence="8">
    <location>
        <position position="223"/>
    </location>
    <ligand>
        <name>IMP</name>
        <dbReference type="ChEBI" id="CHEBI:58053"/>
        <note>ligand shared between dimeric partners</note>
    </ligand>
</feature>
<dbReference type="NCBIfam" id="NF002223">
    <property type="entry name" value="PRK01117.1"/>
    <property type="match status" value="1"/>
</dbReference>
<keyword evidence="7 8" id="KW-0342">GTP-binding</keyword>
<dbReference type="GO" id="GO:0005737">
    <property type="term" value="C:cytoplasm"/>
    <property type="evidence" value="ECO:0007669"/>
    <property type="project" value="UniProtKB-SubCell"/>
</dbReference>
<keyword evidence="2 8" id="KW-0436">Ligase</keyword>
<comment type="similarity">
    <text evidence="8 10">Belongs to the adenylosuccinate synthetase family.</text>
</comment>
<dbReference type="PANTHER" id="PTHR11846:SF0">
    <property type="entry name" value="ADENYLOSUCCINATE SYNTHETASE"/>
    <property type="match status" value="1"/>
</dbReference>
<comment type="subunit">
    <text evidence="1 8">Homodimer.</text>
</comment>
<feature type="active site" description="Proton donor" evidence="8">
    <location>
        <position position="41"/>
    </location>
</feature>
<feature type="binding site" description="in other chain" evidence="8">
    <location>
        <position position="302"/>
    </location>
    <ligand>
        <name>IMP</name>
        <dbReference type="ChEBI" id="CHEBI:58053"/>
        <note>ligand shared between dimeric partners</note>
    </ligand>
</feature>
<feature type="binding site" evidence="8">
    <location>
        <begin position="40"/>
        <end position="42"/>
    </location>
    <ligand>
        <name>GTP</name>
        <dbReference type="ChEBI" id="CHEBI:37565"/>
    </ligand>
</feature>
<evidence type="ECO:0000256" key="6">
    <source>
        <dbReference type="ARBA" id="ARBA00022842"/>
    </source>
</evidence>
<dbReference type="SMART" id="SM00788">
    <property type="entry name" value="Adenylsucc_synt"/>
    <property type="match status" value="1"/>
</dbReference>
<dbReference type="InterPro" id="IPR042110">
    <property type="entry name" value="Adenylosuccinate_synth_dom2"/>
</dbReference>
<evidence type="ECO:0000256" key="4">
    <source>
        <dbReference type="ARBA" id="ARBA00022741"/>
    </source>
</evidence>
<dbReference type="CDD" id="cd03108">
    <property type="entry name" value="AdSS"/>
    <property type="match status" value="1"/>
</dbReference>
<dbReference type="EC" id="6.3.4.4" evidence="8 10"/>
<evidence type="ECO:0000256" key="2">
    <source>
        <dbReference type="ARBA" id="ARBA00022598"/>
    </source>
</evidence>
<sequence length="427" mass="47393">MAAVVVVGTQWGDEGKGKIIDYLAQQADMVVRHQGGNNAGHTVVVGDEEYRLHLIPSGIFYPDTLCVIANGVVVDPRVLFEEIDYLHRRGIQTDRLRISSQAHLIMPYHGRMDALAEDRLGVNKLGTTLRGIGPAYMDKAARTGLRVGDLLHPAQFAMRLKRVLDEKNRVFSKAYDVEGFDYDELLQQYLSYGERMRPYIANTSVVINDAIDNGDRVLFEGAQGTMLDIDHGTYPFVTSSHPIAGGACIGAGVGPTKITQVYGVVKAYTSRVGDGPFPTELQDQLGHEIRERGHEYGTTTGRPRRVGWIDAVVLRHAARVNGLTGLAVTRLDVLDDLPEVKIATAYRYHGELIHELPDSVEVLAEVEPEYETFPGWKGKITQAKRLEDLPKEARAYLERIAELINVPLVLVSVGRERTNTIVLKELF</sequence>
<dbReference type="Gene3D" id="3.40.440.10">
    <property type="entry name" value="Adenylosuccinate Synthetase, subunit A, domain 1"/>
    <property type="match status" value="1"/>
</dbReference>
<dbReference type="GO" id="GO:0000287">
    <property type="term" value="F:magnesium ion binding"/>
    <property type="evidence" value="ECO:0007669"/>
    <property type="project" value="UniProtKB-UniRule"/>
</dbReference>
<dbReference type="AlphaFoldDB" id="A0A1W1WB33"/>
<dbReference type="InterPro" id="IPR001114">
    <property type="entry name" value="Adenylosuccinate_synthetase"/>
</dbReference>
<dbReference type="Proteomes" id="UP000192660">
    <property type="component" value="Unassembled WGS sequence"/>
</dbReference>
<feature type="binding site" evidence="8">
    <location>
        <position position="40"/>
    </location>
    <ligand>
        <name>Mg(2+)</name>
        <dbReference type="ChEBI" id="CHEBI:18420"/>
    </ligand>
</feature>
<protein>
    <recommendedName>
        <fullName evidence="8 10">Adenylosuccinate synthetase</fullName>
        <shortName evidence="8">AMPSase</shortName>
        <shortName evidence="8">AdSS</shortName>
        <ecNumber evidence="8 10">6.3.4.4</ecNumber>
    </recommendedName>
    <alternativeName>
        <fullName evidence="8">IMP--aspartate ligase</fullName>
    </alternativeName>
</protein>
<feature type="binding site" evidence="8">
    <location>
        <position position="304"/>
    </location>
    <ligand>
        <name>GTP</name>
        <dbReference type="ChEBI" id="CHEBI:37565"/>
    </ligand>
</feature>
<dbReference type="PANTHER" id="PTHR11846">
    <property type="entry name" value="ADENYLOSUCCINATE SYNTHETASE"/>
    <property type="match status" value="1"/>
</dbReference>
<dbReference type="GO" id="GO:0005525">
    <property type="term" value="F:GTP binding"/>
    <property type="evidence" value="ECO:0007669"/>
    <property type="project" value="UniProtKB-UniRule"/>
</dbReference>
<dbReference type="InterPro" id="IPR033128">
    <property type="entry name" value="Adenylosuccin_syn_Lys_AS"/>
</dbReference>
<reference evidence="12" key="1">
    <citation type="submission" date="2017-04" db="EMBL/GenBank/DDBJ databases">
        <authorList>
            <person name="Varghese N."/>
            <person name="Submissions S."/>
        </authorList>
    </citation>
    <scope>NUCLEOTIDE SEQUENCE [LARGE SCALE GENOMIC DNA]</scope>
    <source>
        <strain evidence="12">DSM 9293</strain>
    </source>
</reference>
<evidence type="ECO:0000256" key="3">
    <source>
        <dbReference type="ARBA" id="ARBA00022723"/>
    </source>
</evidence>
<feature type="binding site" description="in other chain" evidence="8">
    <location>
        <begin position="13"/>
        <end position="16"/>
    </location>
    <ligand>
        <name>IMP</name>
        <dbReference type="ChEBI" id="CHEBI:58053"/>
        <note>ligand shared between dimeric partners</note>
    </ligand>
</feature>
<feature type="active site" description="Proton acceptor" evidence="8">
    <location>
        <position position="13"/>
    </location>
</feature>
<comment type="subcellular location">
    <subcellularLocation>
        <location evidence="8">Cytoplasm</location>
    </subcellularLocation>
</comment>
<evidence type="ECO:0000256" key="10">
    <source>
        <dbReference type="RuleBase" id="RU000520"/>
    </source>
</evidence>
<dbReference type="NCBIfam" id="TIGR00184">
    <property type="entry name" value="purA"/>
    <property type="match status" value="1"/>
</dbReference>
<dbReference type="GO" id="GO:0046040">
    <property type="term" value="P:IMP metabolic process"/>
    <property type="evidence" value="ECO:0007669"/>
    <property type="project" value="TreeGrafter"/>
</dbReference>
<dbReference type="STRING" id="28034.BFX07_03950"/>
<dbReference type="RefSeq" id="WP_020375178.1">
    <property type="nucleotide sequence ID" value="NZ_FWWY01000001.1"/>
</dbReference>
<dbReference type="EMBL" id="FWWY01000001">
    <property type="protein sequence ID" value="SMC03508.1"/>
    <property type="molecule type" value="Genomic_DNA"/>
</dbReference>
<evidence type="ECO:0000256" key="9">
    <source>
        <dbReference type="PROSITE-ProRule" id="PRU10134"/>
    </source>
</evidence>
<evidence type="ECO:0000313" key="12">
    <source>
        <dbReference type="Proteomes" id="UP000192660"/>
    </source>
</evidence>
<evidence type="ECO:0000256" key="1">
    <source>
        <dbReference type="ARBA" id="ARBA00011738"/>
    </source>
</evidence>
<dbReference type="PROSITE" id="PS01266">
    <property type="entry name" value="ADENYLOSUCCIN_SYN_1"/>
    <property type="match status" value="1"/>
</dbReference>
<dbReference type="OrthoDB" id="9807553at2"/>
<name>A0A1W1WB33_SULTA</name>
<feature type="binding site" evidence="8">
    <location>
        <position position="13"/>
    </location>
    <ligand>
        <name>Mg(2+)</name>
        <dbReference type="ChEBI" id="CHEBI:18420"/>
    </ligand>
</feature>
<feature type="binding site" description="in other chain" evidence="8">
    <location>
        <position position="238"/>
    </location>
    <ligand>
        <name>IMP</name>
        <dbReference type="ChEBI" id="CHEBI:58053"/>
        <note>ligand shared between dimeric partners</note>
    </ligand>
</feature>
<evidence type="ECO:0000256" key="5">
    <source>
        <dbReference type="ARBA" id="ARBA00022755"/>
    </source>
</evidence>